<dbReference type="Gene3D" id="3.30.920.30">
    <property type="entry name" value="Hypothetical protein"/>
    <property type="match status" value="1"/>
</dbReference>
<evidence type="ECO:0000313" key="8">
    <source>
        <dbReference type="EMBL" id="TNG89375.1"/>
    </source>
</evidence>
<reference evidence="8 9" key="1">
    <citation type="submission" date="2019-05" db="EMBL/GenBank/DDBJ databases">
        <title>Pasteurellaceae isolates from reptiles.</title>
        <authorList>
            <person name="Bojesen A.M."/>
            <person name="Lund E."/>
        </authorList>
    </citation>
    <scope>NUCLEOTIDE SEQUENCE [LARGE SCALE GENOMIC DNA]</scope>
    <source>
        <strain evidence="8 9">ELNT2x</strain>
    </source>
</reference>
<keyword evidence="4" id="KW-0255">Endonuclease</keyword>
<evidence type="ECO:0000256" key="4">
    <source>
        <dbReference type="ARBA" id="ARBA00022759"/>
    </source>
</evidence>
<evidence type="ECO:0000256" key="2">
    <source>
        <dbReference type="ARBA" id="ARBA00022649"/>
    </source>
</evidence>
<dbReference type="InterPro" id="IPR038570">
    <property type="entry name" value="HicA_sf"/>
</dbReference>
<evidence type="ECO:0000313" key="9">
    <source>
        <dbReference type="Proteomes" id="UP000305526"/>
    </source>
</evidence>
<comment type="caution">
    <text evidence="8">The sequence shown here is derived from an EMBL/GenBank/DDBJ whole genome shotgun (WGS) entry which is preliminary data.</text>
</comment>
<dbReference type="EMBL" id="VDGV01000099">
    <property type="protein sequence ID" value="TNG89375.1"/>
    <property type="molecule type" value="Genomic_DNA"/>
</dbReference>
<name>A0ABY2XU60_9PAST</name>
<organism evidence="8 9">
    <name type="scientific">Testudinibacter aquarius</name>
    <dbReference type="NCBI Taxonomy" id="1524974"/>
    <lineage>
        <taxon>Bacteria</taxon>
        <taxon>Pseudomonadati</taxon>
        <taxon>Pseudomonadota</taxon>
        <taxon>Gammaproteobacteria</taxon>
        <taxon>Pasteurellales</taxon>
        <taxon>Pasteurellaceae</taxon>
        <taxon>Testudinibacter</taxon>
    </lineage>
</organism>
<keyword evidence="6" id="KW-0694">RNA-binding</keyword>
<proteinExistence type="inferred from homology"/>
<keyword evidence="7" id="KW-0346">Stress response</keyword>
<dbReference type="Proteomes" id="UP000305526">
    <property type="component" value="Unassembled WGS sequence"/>
</dbReference>
<keyword evidence="3" id="KW-0540">Nuclease</keyword>
<keyword evidence="9" id="KW-1185">Reference proteome</keyword>
<evidence type="ECO:0000256" key="3">
    <source>
        <dbReference type="ARBA" id="ARBA00022722"/>
    </source>
</evidence>
<protein>
    <submittedName>
        <fullName evidence="8">Type II toxin-antitoxin system HicA family toxin</fullName>
    </submittedName>
</protein>
<dbReference type="Pfam" id="PF07927">
    <property type="entry name" value="HicA_toxin"/>
    <property type="match status" value="1"/>
</dbReference>
<evidence type="ECO:0000256" key="7">
    <source>
        <dbReference type="ARBA" id="ARBA00023016"/>
    </source>
</evidence>
<accession>A0ABY2XU60</accession>
<sequence length="60" mass="6792">MRSSDLIKELKANGCEFIRHGKGDHQIWYSAKTNRRFSVPHPKTDLPIGTLKSIKRSAGI</sequence>
<evidence type="ECO:0000256" key="1">
    <source>
        <dbReference type="ARBA" id="ARBA00006620"/>
    </source>
</evidence>
<dbReference type="InterPro" id="IPR012933">
    <property type="entry name" value="HicA_mRNA_interferase"/>
</dbReference>
<gene>
    <name evidence="8" type="ORF">FHQ21_10270</name>
</gene>
<keyword evidence="2" id="KW-1277">Toxin-antitoxin system</keyword>
<keyword evidence="5" id="KW-0378">Hydrolase</keyword>
<dbReference type="RefSeq" id="WP_132965404.1">
    <property type="nucleotide sequence ID" value="NZ_LEKL01000037.1"/>
</dbReference>
<evidence type="ECO:0000256" key="6">
    <source>
        <dbReference type="ARBA" id="ARBA00022884"/>
    </source>
</evidence>
<evidence type="ECO:0000256" key="5">
    <source>
        <dbReference type="ARBA" id="ARBA00022801"/>
    </source>
</evidence>
<dbReference type="SUPFAM" id="SSF54786">
    <property type="entry name" value="YcfA/nrd intein domain"/>
    <property type="match status" value="1"/>
</dbReference>
<comment type="similarity">
    <text evidence="1">Belongs to the HicA mRNA interferase family.</text>
</comment>